<evidence type="ECO:0000256" key="2">
    <source>
        <dbReference type="ARBA" id="ARBA00012513"/>
    </source>
</evidence>
<dbReference type="Gene3D" id="1.25.10.10">
    <property type="entry name" value="Leucine-rich Repeat Variant"/>
    <property type="match status" value="1"/>
</dbReference>
<comment type="caution">
    <text evidence="12">The sequence shown here is derived from an EMBL/GenBank/DDBJ whole genome shotgun (WGS) entry which is preliminary data.</text>
</comment>
<evidence type="ECO:0000256" key="8">
    <source>
        <dbReference type="ARBA" id="ARBA00022777"/>
    </source>
</evidence>
<dbReference type="InterPro" id="IPR045162">
    <property type="entry name" value="Vps15-like"/>
</dbReference>
<dbReference type="InterPro" id="IPR000719">
    <property type="entry name" value="Prot_kinase_dom"/>
</dbReference>
<dbReference type="InterPro" id="IPR016024">
    <property type="entry name" value="ARM-type_fold"/>
</dbReference>
<name>A0AAV5VAQ3_9BILA</name>
<sequence length="1273" mass="143294">GMGNVLTATHPQEVLPLQLYLKDLAFDNAVENLGSTRFMKVARATNSAGCQVWKVFVSPDNSVNFAIYKAEFDRIAKSCLLPNLSPFRNIPKCDDISKCVIICRPFHKLTLSDRLTTRPFVVPIERIWYTYQLLRALAQCHSVNVCHGDLKSQNVLLSSSGWLHITDFAFFKPTYLPEDNPSIYSYFFDTSRRQTCYIAPERILSPQEYKDKGELSSTKLISEGLTPAMDIFSAGCVIYELFSDGHPPFTYGSLFKYRKMTRDEAEREVEELLGKFHCGSFGPLLKKMLSKNPKDRPAAQTILTSYSNLFPEMITYLYNYMNIYRPKDLLRSSADDLLSNVMEADDVIAKLLHDRDLILARLSSPDSPVDSAVFFISLITSNLRAIRTASVRISAMRLVVQLCRHASPSVALQRVLPYLVSQVDELDASSREDKGRSPSPPSPSVQSFAIECIAHLVARLAPETFEDSLVFTEYLLPRFNGMLERLPLPALLSLSKYLGRLAECALEFSRVRKEKKWDVEDDESQSESETDDRRSLCLSMSNLFSSLHSKENEVKLVLVRASSLKRLYTFFDAVGSPELLLSHMITMLNENKDWRMRVAFYESLPLIVKRRDLAASGLGPLLAQGLRDHEELVVSRVLSSVRLLAISTVFSLQFLLEQLFPDIVPYLIHPNESIRGETAELIVSLDAMLSLADTHSRVLPKVLPYLKPTHPLIKLNNKLVLMESLVSPIPRQVWKEVTYLNRPQCESVFHFIRGRGTGKDIQFKDLIDNRETKGKLLCVERIIEGMIEQRDNDNMHLRNKKNHNEWRERGRVDLRDVDKKECSLIASTKDSFAASSHNPLPMSVYDACVEELLGYKKREAESRIHSLSSFSVHSMASGRGAIEKMRGHVVMHLHEHSKGISQLAVCDEGSHVASSSSDGSFKLWPCSQLGGDSYGAVRSDATYTFQSIKDERTWPLSGVGWANGDSQLVVASTSGELLWADTNAEVKEISRISLPDEEGPIEQIITHANLTFARTHHGMFYCYDARMGKNGSTGGKHCVWKKKASNGQAKITSFCVDPKSATWMVTSGTSNQLHVWDMRLLVEVMPFPYPAKGLPVRVWSSRYTTNNFSEPQIFVGNSICGEVSLFNVTTGSRSDVWWPSYQRKPLHYDSTTTTVDLNRAASALCVGRGGWVLIGDTKGEIRKWNIVEPTKSAYLTGITQYQSRHQIKYERKLYPDMGQVVVTHEVLDHRANKDTGRSMGVTEFHRTSITDMAILPSGNVISAGSDGCIKVWS</sequence>
<keyword evidence="8" id="KW-0418">Kinase</keyword>
<dbReference type="InterPro" id="IPR055231">
    <property type="entry name" value="2AA_helical"/>
</dbReference>
<dbReference type="GO" id="GO:0005776">
    <property type="term" value="C:autophagosome"/>
    <property type="evidence" value="ECO:0007669"/>
    <property type="project" value="UniProtKB-SubCell"/>
</dbReference>
<dbReference type="SUPFAM" id="SSF48371">
    <property type="entry name" value="ARM repeat"/>
    <property type="match status" value="1"/>
</dbReference>
<dbReference type="PROSITE" id="PS00108">
    <property type="entry name" value="PROTEIN_KINASE_ST"/>
    <property type="match status" value="1"/>
</dbReference>
<dbReference type="PANTHER" id="PTHR17583:SF0">
    <property type="entry name" value="PHOSPHOINOSITIDE 3-KINASE REGULATORY SUBUNIT 4"/>
    <property type="match status" value="1"/>
</dbReference>
<evidence type="ECO:0000313" key="12">
    <source>
        <dbReference type="EMBL" id="GMT16741.1"/>
    </source>
</evidence>
<accession>A0AAV5VAQ3</accession>
<feature type="repeat" description="WD" evidence="10">
    <location>
        <begin position="1242"/>
        <end position="1273"/>
    </location>
</feature>
<dbReference type="Pfam" id="PF00400">
    <property type="entry name" value="WD40"/>
    <property type="match status" value="2"/>
</dbReference>
<dbReference type="GO" id="GO:0005524">
    <property type="term" value="F:ATP binding"/>
    <property type="evidence" value="ECO:0007669"/>
    <property type="project" value="UniProtKB-KW"/>
</dbReference>
<dbReference type="Pfam" id="PF00069">
    <property type="entry name" value="Pkinase"/>
    <property type="match status" value="1"/>
</dbReference>
<dbReference type="AlphaFoldDB" id="A0AAV5VAQ3"/>
<keyword evidence="13" id="KW-1185">Reference proteome</keyword>
<keyword evidence="9" id="KW-0067">ATP-binding</keyword>
<evidence type="ECO:0000259" key="11">
    <source>
        <dbReference type="PROSITE" id="PS50011"/>
    </source>
</evidence>
<dbReference type="EMBL" id="BTSY01000002">
    <property type="protein sequence ID" value="GMT16741.1"/>
    <property type="molecule type" value="Genomic_DNA"/>
</dbReference>
<dbReference type="Pfam" id="PF22956">
    <property type="entry name" value="VPS15-like_hel"/>
    <property type="match status" value="1"/>
</dbReference>
<dbReference type="EC" id="2.7.11.1" evidence="2"/>
<dbReference type="GO" id="GO:0016236">
    <property type="term" value="P:macroautophagy"/>
    <property type="evidence" value="ECO:0007669"/>
    <property type="project" value="InterPro"/>
</dbReference>
<dbReference type="InterPro" id="IPR001680">
    <property type="entry name" value="WD40_rpt"/>
</dbReference>
<dbReference type="GO" id="GO:0071561">
    <property type="term" value="C:nucleus-vacuole junction"/>
    <property type="evidence" value="ECO:0007669"/>
    <property type="project" value="TreeGrafter"/>
</dbReference>
<organism evidence="12 13">
    <name type="scientific">Pristionchus fissidentatus</name>
    <dbReference type="NCBI Taxonomy" id="1538716"/>
    <lineage>
        <taxon>Eukaryota</taxon>
        <taxon>Metazoa</taxon>
        <taxon>Ecdysozoa</taxon>
        <taxon>Nematoda</taxon>
        <taxon>Chromadorea</taxon>
        <taxon>Rhabditida</taxon>
        <taxon>Rhabditina</taxon>
        <taxon>Diplogasteromorpha</taxon>
        <taxon>Diplogasteroidea</taxon>
        <taxon>Neodiplogasteridae</taxon>
        <taxon>Pristionchus</taxon>
    </lineage>
</organism>
<evidence type="ECO:0000256" key="4">
    <source>
        <dbReference type="ARBA" id="ARBA00022574"/>
    </source>
</evidence>
<evidence type="ECO:0000256" key="7">
    <source>
        <dbReference type="ARBA" id="ARBA00022741"/>
    </source>
</evidence>
<feature type="non-terminal residue" evidence="12">
    <location>
        <position position="1"/>
    </location>
</feature>
<keyword evidence="6" id="KW-0677">Repeat</keyword>
<keyword evidence="3" id="KW-0723">Serine/threonine-protein kinase</keyword>
<evidence type="ECO:0000256" key="10">
    <source>
        <dbReference type="PROSITE-ProRule" id="PRU00221"/>
    </source>
</evidence>
<dbReference type="PROSITE" id="PS50011">
    <property type="entry name" value="PROTEIN_KINASE_DOM"/>
    <property type="match status" value="1"/>
</dbReference>
<evidence type="ECO:0000256" key="1">
    <source>
        <dbReference type="ARBA" id="ARBA00004419"/>
    </source>
</evidence>
<dbReference type="SMART" id="SM00220">
    <property type="entry name" value="S_TKc"/>
    <property type="match status" value="1"/>
</dbReference>
<evidence type="ECO:0000256" key="5">
    <source>
        <dbReference type="ARBA" id="ARBA00022679"/>
    </source>
</evidence>
<dbReference type="SUPFAM" id="SSF56112">
    <property type="entry name" value="Protein kinase-like (PK-like)"/>
    <property type="match status" value="1"/>
</dbReference>
<dbReference type="InterPro" id="IPR015943">
    <property type="entry name" value="WD40/YVTN_repeat-like_dom_sf"/>
</dbReference>
<proteinExistence type="predicted"/>
<dbReference type="PANTHER" id="PTHR17583">
    <property type="entry name" value="PHOSPHOINOSITIDE 3-KINASE REGULATORY SUBUNIT 4"/>
    <property type="match status" value="1"/>
</dbReference>
<dbReference type="GO" id="GO:0004674">
    <property type="term" value="F:protein serine/threonine kinase activity"/>
    <property type="evidence" value="ECO:0007669"/>
    <property type="project" value="UniProtKB-KW"/>
</dbReference>
<keyword evidence="7" id="KW-0547">Nucleotide-binding</keyword>
<reference evidence="12" key="1">
    <citation type="submission" date="2023-10" db="EMBL/GenBank/DDBJ databases">
        <title>Genome assembly of Pristionchus species.</title>
        <authorList>
            <person name="Yoshida K."/>
            <person name="Sommer R.J."/>
        </authorList>
    </citation>
    <scope>NUCLEOTIDE SEQUENCE</scope>
    <source>
        <strain evidence="12">RS5133</strain>
    </source>
</reference>
<evidence type="ECO:0000256" key="6">
    <source>
        <dbReference type="ARBA" id="ARBA00022737"/>
    </source>
</evidence>
<protein>
    <recommendedName>
        <fullName evidence="2">non-specific serine/threonine protein kinase</fullName>
        <ecNumber evidence="2">2.7.11.1</ecNumber>
    </recommendedName>
</protein>
<evidence type="ECO:0000256" key="9">
    <source>
        <dbReference type="ARBA" id="ARBA00022840"/>
    </source>
</evidence>
<dbReference type="Gene3D" id="2.130.10.10">
    <property type="entry name" value="YVTN repeat-like/Quinoprotein amine dehydrogenase"/>
    <property type="match status" value="2"/>
</dbReference>
<keyword evidence="4 10" id="KW-0853">WD repeat</keyword>
<dbReference type="GO" id="GO:0045324">
    <property type="term" value="P:late endosome to vacuole transport"/>
    <property type="evidence" value="ECO:0007669"/>
    <property type="project" value="InterPro"/>
</dbReference>
<dbReference type="InterPro" id="IPR008271">
    <property type="entry name" value="Ser/Thr_kinase_AS"/>
</dbReference>
<evidence type="ECO:0000256" key="3">
    <source>
        <dbReference type="ARBA" id="ARBA00022527"/>
    </source>
</evidence>
<feature type="repeat" description="WD" evidence="10">
    <location>
        <begin position="893"/>
        <end position="924"/>
    </location>
</feature>
<dbReference type="GO" id="GO:0034271">
    <property type="term" value="C:phosphatidylinositol 3-kinase complex, class III, type I"/>
    <property type="evidence" value="ECO:0007669"/>
    <property type="project" value="TreeGrafter"/>
</dbReference>
<feature type="domain" description="Protein kinase" evidence="11">
    <location>
        <begin position="27"/>
        <end position="309"/>
    </location>
</feature>
<dbReference type="GO" id="GO:0006623">
    <property type="term" value="P:protein targeting to vacuole"/>
    <property type="evidence" value="ECO:0007669"/>
    <property type="project" value="TreeGrafter"/>
</dbReference>
<dbReference type="InterPro" id="IPR011009">
    <property type="entry name" value="Kinase-like_dom_sf"/>
</dbReference>
<comment type="subcellular location">
    <subcellularLocation>
        <location evidence="1">Cytoplasmic vesicle</location>
        <location evidence="1">Autophagosome</location>
    </subcellularLocation>
</comment>
<keyword evidence="5" id="KW-0808">Transferase</keyword>
<dbReference type="PROSITE" id="PS50082">
    <property type="entry name" value="WD_REPEATS_2"/>
    <property type="match status" value="2"/>
</dbReference>
<dbReference type="SUPFAM" id="SSF50978">
    <property type="entry name" value="WD40 repeat-like"/>
    <property type="match status" value="1"/>
</dbReference>
<dbReference type="InterPro" id="IPR011989">
    <property type="entry name" value="ARM-like"/>
</dbReference>
<dbReference type="SMART" id="SM00320">
    <property type="entry name" value="WD40"/>
    <property type="match status" value="3"/>
</dbReference>
<dbReference type="Proteomes" id="UP001432322">
    <property type="component" value="Unassembled WGS sequence"/>
</dbReference>
<dbReference type="GO" id="GO:0005770">
    <property type="term" value="C:late endosome"/>
    <property type="evidence" value="ECO:0007669"/>
    <property type="project" value="TreeGrafter"/>
</dbReference>
<dbReference type="Gene3D" id="1.10.510.10">
    <property type="entry name" value="Transferase(Phosphotransferase) domain 1"/>
    <property type="match status" value="1"/>
</dbReference>
<evidence type="ECO:0000313" key="13">
    <source>
        <dbReference type="Proteomes" id="UP001432322"/>
    </source>
</evidence>
<dbReference type="InterPro" id="IPR036322">
    <property type="entry name" value="WD40_repeat_dom_sf"/>
</dbReference>
<dbReference type="GO" id="GO:0034272">
    <property type="term" value="C:phosphatidylinositol 3-kinase complex, class III, type II"/>
    <property type="evidence" value="ECO:0007669"/>
    <property type="project" value="TreeGrafter"/>
</dbReference>
<gene>
    <name evidence="12" type="ORF">PFISCL1PPCAC_8038</name>
</gene>
<dbReference type="PROSITE" id="PS50294">
    <property type="entry name" value="WD_REPEATS_REGION"/>
    <property type="match status" value="2"/>
</dbReference>